<dbReference type="InterPro" id="IPR006311">
    <property type="entry name" value="TAT_signal"/>
</dbReference>
<dbReference type="InterPro" id="IPR010869">
    <property type="entry name" value="DUF1501"/>
</dbReference>
<dbReference type="InterPro" id="IPR017850">
    <property type="entry name" value="Alkaline_phosphatase_core_sf"/>
</dbReference>
<protein>
    <recommendedName>
        <fullName evidence="3">Sulfatase</fullName>
    </recommendedName>
</protein>
<dbReference type="OrthoDB" id="127333at2"/>
<evidence type="ECO:0000313" key="2">
    <source>
        <dbReference type="Proteomes" id="UP000316095"/>
    </source>
</evidence>
<dbReference type="Pfam" id="PF07394">
    <property type="entry name" value="DUF1501"/>
    <property type="match status" value="1"/>
</dbReference>
<dbReference type="SUPFAM" id="SSF53649">
    <property type="entry name" value="Alkaline phosphatase-like"/>
    <property type="match status" value="1"/>
</dbReference>
<accession>A0A5C5XCQ3</accession>
<dbReference type="AlphaFoldDB" id="A0A5C5XCQ3"/>
<proteinExistence type="predicted"/>
<gene>
    <name evidence="1" type="ORF">Pan54_12580</name>
</gene>
<dbReference type="Proteomes" id="UP000316095">
    <property type="component" value="Unassembled WGS sequence"/>
</dbReference>
<sequence>MNIHNLASRRKFVSQAFGGVGAAALGTLLQGYANADVQSQVSGKANKFGLPHFQPTAKRVIYLFMSGGPSHIDLFDYKPILEQKHGEELPPSVRGNQRLTGMTAKQKGFPVCGPIGQFAQHGECGAWISDLLPYTSKIADDIAIIRSMNTEAINHDPGITFINTGSQIPGQPSAGAWASYGLGSENQNMPAYVVLLSQGNGKNPGQPIFSRLWGSGFLPSNHQGVMLRSSGDPVLYLKDPDGITRENRRDQLDHLAALNRLKFQTSGDPEIETRISQYEMAFRMQAAAPEIADLSDEPESTFQLYGEDARQPGTYAFNCLMARRMAERDVRFVQLFHRGWDQHVSLQTHLRAQCLDTDQASAALITDLKNRGMLNDTLVIWGGEFGRTAYGQGKLGSGRDHHGRCFSMWMAGGGVRGGVSYGQTDEFAYNIAENGVHIRDLNATMLHCLGIDHERFTYRFQGLDQRLTGVEHAHVVSDILLDRSTPHG</sequence>
<keyword evidence="2" id="KW-1185">Reference proteome</keyword>
<dbReference type="PROSITE" id="PS51318">
    <property type="entry name" value="TAT"/>
    <property type="match status" value="1"/>
</dbReference>
<dbReference type="RefSeq" id="WP_146502654.1">
    <property type="nucleotide sequence ID" value="NZ_SJPG01000001.1"/>
</dbReference>
<dbReference type="PANTHER" id="PTHR43737">
    <property type="entry name" value="BLL7424 PROTEIN"/>
    <property type="match status" value="1"/>
</dbReference>
<evidence type="ECO:0008006" key="3">
    <source>
        <dbReference type="Google" id="ProtNLM"/>
    </source>
</evidence>
<dbReference type="EMBL" id="SJPG01000001">
    <property type="protein sequence ID" value="TWT60544.1"/>
    <property type="molecule type" value="Genomic_DNA"/>
</dbReference>
<organism evidence="1 2">
    <name type="scientific">Rubinisphaera italica</name>
    <dbReference type="NCBI Taxonomy" id="2527969"/>
    <lineage>
        <taxon>Bacteria</taxon>
        <taxon>Pseudomonadati</taxon>
        <taxon>Planctomycetota</taxon>
        <taxon>Planctomycetia</taxon>
        <taxon>Planctomycetales</taxon>
        <taxon>Planctomycetaceae</taxon>
        <taxon>Rubinisphaera</taxon>
    </lineage>
</organism>
<evidence type="ECO:0000313" key="1">
    <source>
        <dbReference type="EMBL" id="TWT60544.1"/>
    </source>
</evidence>
<reference evidence="1 2" key="1">
    <citation type="submission" date="2019-02" db="EMBL/GenBank/DDBJ databases">
        <title>Deep-cultivation of Planctomycetes and their phenomic and genomic characterization uncovers novel biology.</title>
        <authorList>
            <person name="Wiegand S."/>
            <person name="Jogler M."/>
            <person name="Boedeker C."/>
            <person name="Pinto D."/>
            <person name="Vollmers J."/>
            <person name="Rivas-Marin E."/>
            <person name="Kohn T."/>
            <person name="Peeters S.H."/>
            <person name="Heuer A."/>
            <person name="Rast P."/>
            <person name="Oberbeckmann S."/>
            <person name="Bunk B."/>
            <person name="Jeske O."/>
            <person name="Meyerdierks A."/>
            <person name="Storesund J.E."/>
            <person name="Kallscheuer N."/>
            <person name="Luecker S."/>
            <person name="Lage O.M."/>
            <person name="Pohl T."/>
            <person name="Merkel B.J."/>
            <person name="Hornburger P."/>
            <person name="Mueller R.-W."/>
            <person name="Bruemmer F."/>
            <person name="Labrenz M."/>
            <person name="Spormann A.M."/>
            <person name="Op Den Camp H."/>
            <person name="Overmann J."/>
            <person name="Amann R."/>
            <person name="Jetten M.S.M."/>
            <person name="Mascher T."/>
            <person name="Medema M.H."/>
            <person name="Devos D.P."/>
            <person name="Kaster A.-K."/>
            <person name="Ovreas L."/>
            <person name="Rohde M."/>
            <person name="Galperin M.Y."/>
            <person name="Jogler C."/>
        </authorList>
    </citation>
    <scope>NUCLEOTIDE SEQUENCE [LARGE SCALE GENOMIC DNA]</scope>
    <source>
        <strain evidence="1 2">Pan54</strain>
    </source>
</reference>
<name>A0A5C5XCQ3_9PLAN</name>
<comment type="caution">
    <text evidence="1">The sequence shown here is derived from an EMBL/GenBank/DDBJ whole genome shotgun (WGS) entry which is preliminary data.</text>
</comment>
<dbReference type="PANTHER" id="PTHR43737:SF1">
    <property type="entry name" value="DUF1501 DOMAIN-CONTAINING PROTEIN"/>
    <property type="match status" value="1"/>
</dbReference>